<feature type="chain" id="PRO_5025390529" evidence="2">
    <location>
        <begin position="20"/>
        <end position="260"/>
    </location>
</feature>
<dbReference type="EMBL" id="VJMH01000518">
    <property type="protein sequence ID" value="KAF0715771.1"/>
    <property type="molecule type" value="Genomic_DNA"/>
</dbReference>
<proteinExistence type="predicted"/>
<accession>A0A6A4ZRG2</accession>
<dbReference type="AlphaFoldDB" id="A0A6A4ZRG2"/>
<feature type="non-terminal residue" evidence="3">
    <location>
        <position position="260"/>
    </location>
</feature>
<comment type="caution">
    <text evidence="3">The sequence shown here is derived from an EMBL/GenBank/DDBJ whole genome shotgun (WGS) entry which is preliminary data.</text>
</comment>
<organism evidence="3">
    <name type="scientific">Aphanomyces stellatus</name>
    <dbReference type="NCBI Taxonomy" id="120398"/>
    <lineage>
        <taxon>Eukaryota</taxon>
        <taxon>Sar</taxon>
        <taxon>Stramenopiles</taxon>
        <taxon>Oomycota</taxon>
        <taxon>Saprolegniomycetes</taxon>
        <taxon>Saprolegniales</taxon>
        <taxon>Verrucalvaceae</taxon>
        <taxon>Aphanomyces</taxon>
    </lineage>
</organism>
<evidence type="ECO:0000256" key="2">
    <source>
        <dbReference type="SAM" id="SignalP"/>
    </source>
</evidence>
<keyword evidence="1" id="KW-1133">Transmembrane helix</keyword>
<sequence>MFVPRCFIAALAALSIVASRRCTPESLSATSPYYDNCTAVAGALVDADDKSLLCFFPACRLYIRSFALLNCTSTDGADMSNAAQYCEKNSPQLFEPKQEQQAASTAPPTTALPALTTTLCAHDALPKLLGPAAASTIPSRCSLNATNGNGTFDVWTIKTVDCTDPDCLDVLNRLQLSTLASPSTDCAVQVKSANQTRWFLGNLVAYCSMQMQVPPSTTKPVNNAATIVGASIGGVVALALICFFVWRRRHTRTDDYSSMT</sequence>
<feature type="transmembrane region" description="Helical" evidence="1">
    <location>
        <begin position="224"/>
        <end position="246"/>
    </location>
</feature>
<name>A0A6A4ZRG2_9STRA</name>
<keyword evidence="2" id="KW-0732">Signal</keyword>
<protein>
    <submittedName>
        <fullName evidence="3">Uncharacterized protein</fullName>
    </submittedName>
</protein>
<feature type="signal peptide" evidence="2">
    <location>
        <begin position="1"/>
        <end position="19"/>
    </location>
</feature>
<keyword evidence="1" id="KW-0472">Membrane</keyword>
<reference evidence="3" key="1">
    <citation type="submission" date="2019-06" db="EMBL/GenBank/DDBJ databases">
        <title>Genomics analysis of Aphanomyces spp. identifies a new class of oomycete effector associated with host adaptation.</title>
        <authorList>
            <person name="Gaulin E."/>
        </authorList>
    </citation>
    <scope>NUCLEOTIDE SEQUENCE</scope>
    <source>
        <strain evidence="3">CBS 578.67</strain>
    </source>
</reference>
<keyword evidence="1" id="KW-0812">Transmembrane</keyword>
<gene>
    <name evidence="3" type="ORF">As57867_003186</name>
</gene>
<evidence type="ECO:0000256" key="1">
    <source>
        <dbReference type="SAM" id="Phobius"/>
    </source>
</evidence>
<evidence type="ECO:0000313" key="3">
    <source>
        <dbReference type="EMBL" id="KAF0715771.1"/>
    </source>
</evidence>